<name>A0A412I3J0_9BACE</name>
<evidence type="ECO:0000313" key="2">
    <source>
        <dbReference type="Proteomes" id="UP000283341"/>
    </source>
</evidence>
<reference evidence="1 2" key="1">
    <citation type="submission" date="2018-08" db="EMBL/GenBank/DDBJ databases">
        <title>A genome reference for cultivated species of the human gut microbiota.</title>
        <authorList>
            <person name="Zou Y."/>
            <person name="Xue W."/>
            <person name="Luo G."/>
        </authorList>
    </citation>
    <scope>NUCLEOTIDE SEQUENCE [LARGE SCALE GENOMIC DNA]</scope>
    <source>
        <strain evidence="1 2">AF22-3AC</strain>
    </source>
</reference>
<dbReference type="EMBL" id="QRVJ01000041">
    <property type="protein sequence ID" value="RGS31432.1"/>
    <property type="molecule type" value="Genomic_DNA"/>
</dbReference>
<sequence>MVNNSVSFTYHAINLRKKKDKTNYFGVFFYKNKEACQKEICIFPFNRLLSIINYLIMKELYLSDNFNR</sequence>
<dbReference type="AlphaFoldDB" id="A0A412I3J0"/>
<dbReference type="Proteomes" id="UP000283341">
    <property type="component" value="Unassembled WGS sequence"/>
</dbReference>
<evidence type="ECO:0000313" key="1">
    <source>
        <dbReference type="EMBL" id="RGS31432.1"/>
    </source>
</evidence>
<protein>
    <submittedName>
        <fullName evidence="1">Uncharacterized protein</fullName>
    </submittedName>
</protein>
<accession>A0A412I3J0</accession>
<gene>
    <name evidence="1" type="ORF">DWX97_25040</name>
</gene>
<comment type="caution">
    <text evidence="1">The sequence shown here is derived from an EMBL/GenBank/DDBJ whole genome shotgun (WGS) entry which is preliminary data.</text>
</comment>
<organism evidence="1 2">
    <name type="scientific">Bacteroides cellulosilyticus</name>
    <dbReference type="NCBI Taxonomy" id="246787"/>
    <lineage>
        <taxon>Bacteria</taxon>
        <taxon>Pseudomonadati</taxon>
        <taxon>Bacteroidota</taxon>
        <taxon>Bacteroidia</taxon>
        <taxon>Bacteroidales</taxon>
        <taxon>Bacteroidaceae</taxon>
        <taxon>Bacteroides</taxon>
    </lineage>
</organism>
<proteinExistence type="predicted"/>